<proteinExistence type="predicted"/>
<protein>
    <submittedName>
        <fullName evidence="2">Uncharacterized protein</fullName>
    </submittedName>
</protein>
<dbReference type="Proteomes" id="UP000887564">
    <property type="component" value="Unplaced"/>
</dbReference>
<accession>A0A914R9R0</accession>
<dbReference type="WBParaSite" id="PEQ_0000321401-mRNA-1">
    <property type="protein sequence ID" value="PEQ_0000321401-mRNA-1"/>
    <property type="gene ID" value="PEQ_0000321401"/>
</dbReference>
<sequence>MLLAGFYTTMIGKKLVDIALSGGFLVKQAIELVLRAQKRETPFITVTVGEVSLY</sequence>
<dbReference type="AlphaFoldDB" id="A0A914R9R0"/>
<organism evidence="1 2">
    <name type="scientific">Parascaris equorum</name>
    <name type="common">Equine roundworm</name>
    <dbReference type="NCBI Taxonomy" id="6256"/>
    <lineage>
        <taxon>Eukaryota</taxon>
        <taxon>Metazoa</taxon>
        <taxon>Ecdysozoa</taxon>
        <taxon>Nematoda</taxon>
        <taxon>Chromadorea</taxon>
        <taxon>Rhabditida</taxon>
        <taxon>Spirurina</taxon>
        <taxon>Ascaridomorpha</taxon>
        <taxon>Ascaridoidea</taxon>
        <taxon>Ascarididae</taxon>
        <taxon>Parascaris</taxon>
    </lineage>
</organism>
<evidence type="ECO:0000313" key="1">
    <source>
        <dbReference type="Proteomes" id="UP000887564"/>
    </source>
</evidence>
<reference evidence="2" key="1">
    <citation type="submission" date="2022-11" db="UniProtKB">
        <authorList>
            <consortium name="WormBaseParasite"/>
        </authorList>
    </citation>
    <scope>IDENTIFICATION</scope>
</reference>
<keyword evidence="1" id="KW-1185">Reference proteome</keyword>
<name>A0A914R9R0_PAREQ</name>
<evidence type="ECO:0000313" key="2">
    <source>
        <dbReference type="WBParaSite" id="PEQ_0000321401-mRNA-1"/>
    </source>
</evidence>